<gene>
    <name evidence="2" type="ORF">EUX98_g5482</name>
</gene>
<sequence>MATVARYIYSHYDPPKPEEPVSEPPQHNADNESDPWQTESAFGARNRLARAPQFVPATISYDEVNDMIGASVLAQQRLAKEEGSKEDVAGWYRSLTRGSTGNTPVNGTSTTSPSGSQAPLDINIPQHTSKSRLKTTKNDWFIHRALRGEPKSAPATPPPTLADILSREPPALSKESALRPPVFLTIGPSNRGFTMLERSGWTEGEPLGPHVLRRGRATGQALEGRKKVKREDEDLVVREEQWEVPCGSDDDVSEVRKVEVVDLTLSDSDEEEEDMDELNPSDTSKTGPDQLFSHDGTALLTPIPTILKADRLGIGLKAKTEGPFRKSKKRVTHNQAALATHIRTTEETKRMKKAMGRGTRAFARAAKKESEQRRHLLASLNDP</sequence>
<reference evidence="2 3" key="1">
    <citation type="submission" date="2019-02" db="EMBL/GenBank/DDBJ databases">
        <title>Genome sequencing of the rare red list fungi Antrodiella citrinella (Flaviporus citrinellus).</title>
        <authorList>
            <person name="Buettner E."/>
            <person name="Kellner H."/>
        </authorList>
    </citation>
    <scope>NUCLEOTIDE SEQUENCE [LARGE SCALE GENOMIC DNA]</scope>
    <source>
        <strain evidence="2 3">DSM 108506</strain>
    </source>
</reference>
<dbReference type="InterPro" id="IPR039146">
    <property type="entry name" value="GPANK1"/>
</dbReference>
<dbReference type="OrthoDB" id="2538319at2759"/>
<dbReference type="PANTHER" id="PTHR20923">
    <property type="entry name" value="BAT4 PROTEIN-RELATED"/>
    <property type="match status" value="1"/>
</dbReference>
<evidence type="ECO:0000313" key="3">
    <source>
        <dbReference type="Proteomes" id="UP000308730"/>
    </source>
</evidence>
<feature type="compositionally biased region" description="Acidic residues" evidence="1">
    <location>
        <begin position="267"/>
        <end position="279"/>
    </location>
</feature>
<dbReference type="EMBL" id="SGPM01000162">
    <property type="protein sequence ID" value="THH28704.1"/>
    <property type="molecule type" value="Genomic_DNA"/>
</dbReference>
<evidence type="ECO:0000313" key="2">
    <source>
        <dbReference type="EMBL" id="THH28704.1"/>
    </source>
</evidence>
<evidence type="ECO:0008006" key="4">
    <source>
        <dbReference type="Google" id="ProtNLM"/>
    </source>
</evidence>
<protein>
    <recommendedName>
        <fullName evidence="4">G-patch domain-containing protein</fullName>
    </recommendedName>
</protein>
<feature type="region of interest" description="Disordered" evidence="1">
    <location>
        <begin position="1"/>
        <end position="38"/>
    </location>
</feature>
<accession>A0A4S4MRC3</accession>
<proteinExistence type="predicted"/>
<comment type="caution">
    <text evidence="2">The sequence shown here is derived from an EMBL/GenBank/DDBJ whole genome shotgun (WGS) entry which is preliminary data.</text>
</comment>
<dbReference type="Proteomes" id="UP000308730">
    <property type="component" value="Unassembled WGS sequence"/>
</dbReference>
<evidence type="ECO:0000256" key="1">
    <source>
        <dbReference type="SAM" id="MobiDB-lite"/>
    </source>
</evidence>
<feature type="region of interest" description="Disordered" evidence="1">
    <location>
        <begin position="77"/>
        <end position="136"/>
    </location>
</feature>
<feature type="compositionally biased region" description="Polar residues" evidence="1">
    <location>
        <begin position="96"/>
        <end position="117"/>
    </location>
</feature>
<dbReference type="PANTHER" id="PTHR20923:SF1">
    <property type="entry name" value="G PATCH DOMAIN AND ANKYRIN REPEAT-CONTAINING PROTEIN 1"/>
    <property type="match status" value="1"/>
</dbReference>
<feature type="region of interest" description="Disordered" evidence="1">
    <location>
        <begin position="146"/>
        <end position="165"/>
    </location>
</feature>
<organism evidence="2 3">
    <name type="scientific">Antrodiella citrinella</name>
    <dbReference type="NCBI Taxonomy" id="2447956"/>
    <lineage>
        <taxon>Eukaryota</taxon>
        <taxon>Fungi</taxon>
        <taxon>Dikarya</taxon>
        <taxon>Basidiomycota</taxon>
        <taxon>Agaricomycotina</taxon>
        <taxon>Agaricomycetes</taxon>
        <taxon>Polyporales</taxon>
        <taxon>Steccherinaceae</taxon>
        <taxon>Antrodiella</taxon>
    </lineage>
</organism>
<dbReference type="AlphaFoldDB" id="A0A4S4MRC3"/>
<feature type="region of interest" description="Disordered" evidence="1">
    <location>
        <begin position="263"/>
        <end position="297"/>
    </location>
</feature>
<name>A0A4S4MRC3_9APHY</name>
<feature type="compositionally biased region" description="Basic and acidic residues" evidence="1">
    <location>
        <begin position="78"/>
        <end position="88"/>
    </location>
</feature>
<feature type="region of interest" description="Disordered" evidence="1">
    <location>
        <begin position="200"/>
        <end position="226"/>
    </location>
</feature>
<keyword evidence="3" id="KW-1185">Reference proteome</keyword>